<dbReference type="Proteomes" id="UP001064048">
    <property type="component" value="Chromosome 27"/>
</dbReference>
<organism evidence="1 2">
    <name type="scientific">Choristoneura fumiferana</name>
    <name type="common">Spruce budworm moth</name>
    <name type="synonym">Archips fumiferana</name>
    <dbReference type="NCBI Taxonomy" id="7141"/>
    <lineage>
        <taxon>Eukaryota</taxon>
        <taxon>Metazoa</taxon>
        <taxon>Ecdysozoa</taxon>
        <taxon>Arthropoda</taxon>
        <taxon>Hexapoda</taxon>
        <taxon>Insecta</taxon>
        <taxon>Pterygota</taxon>
        <taxon>Neoptera</taxon>
        <taxon>Endopterygota</taxon>
        <taxon>Lepidoptera</taxon>
        <taxon>Glossata</taxon>
        <taxon>Ditrysia</taxon>
        <taxon>Tortricoidea</taxon>
        <taxon>Tortricidae</taxon>
        <taxon>Tortricinae</taxon>
        <taxon>Choristoneura</taxon>
    </lineage>
</organism>
<evidence type="ECO:0000313" key="2">
    <source>
        <dbReference type="Proteomes" id="UP001064048"/>
    </source>
</evidence>
<evidence type="ECO:0000313" key="1">
    <source>
        <dbReference type="EMBL" id="KAI8441369.1"/>
    </source>
</evidence>
<protein>
    <submittedName>
        <fullName evidence="1">Uncharacterized protein</fullName>
    </submittedName>
</protein>
<name>A0ACC0KYF4_CHOFU</name>
<accession>A0ACC0KYF4</accession>
<keyword evidence="2" id="KW-1185">Reference proteome</keyword>
<sequence>MDAQKNQKKIPALGIEPSVRAIGIGSFKGGKFASGASSNTENSSSSSSDSSSCNVCNTCLSSNADNYSDLSAKVDVSSNSVSSNAGSASNACSLTNARSSSNSGLISNTAGVNAGSCSGGSFIVNSYGPVAPSGISVSAYSDLIGDLAVSGQLPFLSAVAFDGAFQNTGKASVAYGCGDGNIAIQEIIGAKPGSCGYIL</sequence>
<proteinExistence type="predicted"/>
<dbReference type="EMBL" id="CM046127">
    <property type="protein sequence ID" value="KAI8441369.1"/>
    <property type="molecule type" value="Genomic_DNA"/>
</dbReference>
<reference evidence="1 2" key="1">
    <citation type="journal article" date="2022" name="Genome Biol. Evol.">
        <title>The Spruce Budworm Genome: Reconstructing the Evolutionary History of Antifreeze Proteins.</title>
        <authorList>
            <person name="Beliveau C."/>
            <person name="Gagne P."/>
            <person name="Picq S."/>
            <person name="Vernygora O."/>
            <person name="Keeling C.I."/>
            <person name="Pinkney K."/>
            <person name="Doucet D."/>
            <person name="Wen F."/>
            <person name="Johnston J.S."/>
            <person name="Maaroufi H."/>
            <person name="Boyle B."/>
            <person name="Laroche J."/>
            <person name="Dewar K."/>
            <person name="Juretic N."/>
            <person name="Blackburn G."/>
            <person name="Nisole A."/>
            <person name="Brunet B."/>
            <person name="Brandao M."/>
            <person name="Lumley L."/>
            <person name="Duan J."/>
            <person name="Quan G."/>
            <person name="Lucarotti C.J."/>
            <person name="Roe A.D."/>
            <person name="Sperling F.A.H."/>
            <person name="Levesque R.C."/>
            <person name="Cusson M."/>
        </authorList>
    </citation>
    <scope>NUCLEOTIDE SEQUENCE [LARGE SCALE GENOMIC DNA]</scope>
    <source>
        <strain evidence="1">Glfc:IPQL:Cfum</strain>
    </source>
</reference>
<gene>
    <name evidence="1" type="ORF">MSG28_014986</name>
</gene>
<comment type="caution">
    <text evidence="1">The sequence shown here is derived from an EMBL/GenBank/DDBJ whole genome shotgun (WGS) entry which is preliminary data.</text>
</comment>